<name>A0A0V1KSR9_9BILA</name>
<dbReference type="AlphaFoldDB" id="A0A0V1KSR9"/>
<evidence type="ECO:0000313" key="1">
    <source>
        <dbReference type="EMBL" id="KRZ49957.1"/>
    </source>
</evidence>
<evidence type="ECO:0000313" key="2">
    <source>
        <dbReference type="Proteomes" id="UP000054721"/>
    </source>
</evidence>
<dbReference type="EMBL" id="JYDW01000286">
    <property type="protein sequence ID" value="KRZ49957.1"/>
    <property type="molecule type" value="Genomic_DNA"/>
</dbReference>
<dbReference type="OrthoDB" id="10533111at2759"/>
<gene>
    <name evidence="1" type="ORF">T02_8712</name>
</gene>
<comment type="caution">
    <text evidence="1">The sequence shown here is derived from an EMBL/GenBank/DDBJ whole genome shotgun (WGS) entry which is preliminary data.</text>
</comment>
<protein>
    <submittedName>
        <fullName evidence="1">Uncharacterized protein</fullName>
    </submittedName>
</protein>
<sequence>MSNYIPCHRKLCTTFSKSFSSCSSRSALFKMYGVVVPFLKFNKYQQQQQESCNTEKMNMIRLFFFDAFSEKKQTSNQQVNLAQDNKKGKKRSIALLGNVHIVVKRKKMQATTKKQNKNCFFVLLLEKKSHLSVSI</sequence>
<dbReference type="Proteomes" id="UP000054721">
    <property type="component" value="Unassembled WGS sequence"/>
</dbReference>
<reference evidence="1 2" key="1">
    <citation type="submission" date="2015-05" db="EMBL/GenBank/DDBJ databases">
        <title>Evolution of Trichinella species and genotypes.</title>
        <authorList>
            <person name="Korhonen P.K."/>
            <person name="Edoardo P."/>
            <person name="Giuseppe L.R."/>
            <person name="Gasser R.B."/>
        </authorList>
    </citation>
    <scope>NUCLEOTIDE SEQUENCE [LARGE SCALE GENOMIC DNA]</scope>
    <source>
        <strain evidence="1">ISS10</strain>
    </source>
</reference>
<keyword evidence="2" id="KW-1185">Reference proteome</keyword>
<proteinExistence type="predicted"/>
<accession>A0A0V1KSR9</accession>
<organism evidence="1 2">
    <name type="scientific">Trichinella nativa</name>
    <dbReference type="NCBI Taxonomy" id="6335"/>
    <lineage>
        <taxon>Eukaryota</taxon>
        <taxon>Metazoa</taxon>
        <taxon>Ecdysozoa</taxon>
        <taxon>Nematoda</taxon>
        <taxon>Enoplea</taxon>
        <taxon>Dorylaimia</taxon>
        <taxon>Trichinellida</taxon>
        <taxon>Trichinellidae</taxon>
        <taxon>Trichinella</taxon>
    </lineage>
</organism>